<dbReference type="Pfam" id="PF12776">
    <property type="entry name" value="Myb_DNA-bind_3"/>
    <property type="match status" value="1"/>
</dbReference>
<dbReference type="AlphaFoldDB" id="A0A4V1IUI0"/>
<name>A0A4V1IUI0_9FUNG</name>
<reference evidence="3" key="1">
    <citation type="journal article" date="2018" name="Nat. Microbiol.">
        <title>Leveraging single-cell genomics to expand the fungal tree of life.</title>
        <authorList>
            <person name="Ahrendt S.R."/>
            <person name="Quandt C.A."/>
            <person name="Ciobanu D."/>
            <person name="Clum A."/>
            <person name="Salamov A."/>
            <person name="Andreopoulos B."/>
            <person name="Cheng J.F."/>
            <person name="Woyke T."/>
            <person name="Pelin A."/>
            <person name="Henrissat B."/>
            <person name="Reynolds N.K."/>
            <person name="Benny G.L."/>
            <person name="Smith M.E."/>
            <person name="James T.Y."/>
            <person name="Grigoriev I.V."/>
        </authorList>
    </citation>
    <scope>NUCLEOTIDE SEQUENCE [LARGE SCALE GENOMIC DNA]</scope>
    <source>
        <strain evidence="3">ATCC 52028</strain>
    </source>
</reference>
<keyword evidence="3" id="KW-1185">Reference proteome</keyword>
<feature type="non-terminal residue" evidence="2">
    <location>
        <position position="183"/>
    </location>
</feature>
<accession>A0A4V1IUI0</accession>
<protein>
    <recommendedName>
        <fullName evidence="1">Myb/SANT-like domain-containing protein</fullName>
    </recommendedName>
</protein>
<gene>
    <name evidence="2" type="ORF">CXG81DRAFT_26654</name>
</gene>
<evidence type="ECO:0000313" key="3">
    <source>
        <dbReference type="Proteomes" id="UP000274922"/>
    </source>
</evidence>
<dbReference type="PANTHER" id="PTHR46929">
    <property type="entry name" value="EXPRESSED PROTEIN"/>
    <property type="match status" value="1"/>
</dbReference>
<dbReference type="PANTHER" id="PTHR46929:SF3">
    <property type="entry name" value="MYB_SANT-LIKE DOMAIN-CONTAINING PROTEIN"/>
    <property type="match status" value="1"/>
</dbReference>
<feature type="domain" description="Myb/SANT-like" evidence="1">
    <location>
        <begin position="11"/>
        <end position="103"/>
    </location>
</feature>
<dbReference type="EMBL" id="ML014206">
    <property type="protein sequence ID" value="RKP00629.1"/>
    <property type="molecule type" value="Genomic_DNA"/>
</dbReference>
<organism evidence="2 3">
    <name type="scientific">Caulochytrium protostelioides</name>
    <dbReference type="NCBI Taxonomy" id="1555241"/>
    <lineage>
        <taxon>Eukaryota</taxon>
        <taxon>Fungi</taxon>
        <taxon>Fungi incertae sedis</taxon>
        <taxon>Chytridiomycota</taxon>
        <taxon>Chytridiomycota incertae sedis</taxon>
        <taxon>Chytridiomycetes</taxon>
        <taxon>Caulochytriales</taxon>
        <taxon>Caulochytriaceae</taxon>
        <taxon>Caulochytrium</taxon>
    </lineage>
</organism>
<dbReference type="OrthoDB" id="76215at2759"/>
<evidence type="ECO:0000259" key="1">
    <source>
        <dbReference type="Pfam" id="PF12776"/>
    </source>
</evidence>
<dbReference type="Proteomes" id="UP000274922">
    <property type="component" value="Unassembled WGS sequence"/>
</dbReference>
<dbReference type="InterPro" id="IPR024752">
    <property type="entry name" value="Myb/SANT-like_dom"/>
</dbReference>
<sequence length="183" mass="20676">MALDDSAGRAKWTESLEDYLLDLIIDGVQRNNYTTTGNFKKAMWNDITTTLNSLAQTAFTRDQVISKYRQGLKKDYARVRDLLEGGDFHYDPATKFITTASDTVRAEYIDRHPWSRRLLMQPFGRWPRLQALFIDGESCGVDRETAPNGLYKTDAAAIAAANLSKVLGPRYKPPLRQAAPSTR</sequence>
<evidence type="ECO:0000313" key="2">
    <source>
        <dbReference type="EMBL" id="RKP00629.1"/>
    </source>
</evidence>
<proteinExistence type="predicted"/>